<evidence type="ECO:0000313" key="1">
    <source>
        <dbReference type="EMBL" id="JAD53148.1"/>
    </source>
</evidence>
<accession>A0A0A9ATH9</accession>
<reference evidence="1" key="2">
    <citation type="journal article" date="2015" name="Data Brief">
        <title>Shoot transcriptome of the giant reed, Arundo donax.</title>
        <authorList>
            <person name="Barrero R.A."/>
            <person name="Guerrero F.D."/>
            <person name="Moolhuijzen P."/>
            <person name="Goolsby J.A."/>
            <person name="Tidwell J."/>
            <person name="Bellgard S.E."/>
            <person name="Bellgard M.I."/>
        </authorList>
    </citation>
    <scope>NUCLEOTIDE SEQUENCE</scope>
    <source>
        <tissue evidence="1">Shoot tissue taken approximately 20 cm above the soil surface</tissue>
    </source>
</reference>
<proteinExistence type="predicted"/>
<name>A0A0A9ATH9_ARUDO</name>
<dbReference type="EMBL" id="GBRH01244747">
    <property type="protein sequence ID" value="JAD53148.1"/>
    <property type="molecule type" value="Transcribed_RNA"/>
</dbReference>
<sequence>MILHVYTIGSCECIDHRDGLKFVGVVRHAVVCL</sequence>
<protein>
    <submittedName>
        <fullName evidence="1">Uncharacterized protein</fullName>
    </submittedName>
</protein>
<organism evidence="1">
    <name type="scientific">Arundo donax</name>
    <name type="common">Giant reed</name>
    <name type="synonym">Donax arundinaceus</name>
    <dbReference type="NCBI Taxonomy" id="35708"/>
    <lineage>
        <taxon>Eukaryota</taxon>
        <taxon>Viridiplantae</taxon>
        <taxon>Streptophyta</taxon>
        <taxon>Embryophyta</taxon>
        <taxon>Tracheophyta</taxon>
        <taxon>Spermatophyta</taxon>
        <taxon>Magnoliopsida</taxon>
        <taxon>Liliopsida</taxon>
        <taxon>Poales</taxon>
        <taxon>Poaceae</taxon>
        <taxon>PACMAD clade</taxon>
        <taxon>Arundinoideae</taxon>
        <taxon>Arundineae</taxon>
        <taxon>Arundo</taxon>
    </lineage>
</organism>
<reference evidence="1" key="1">
    <citation type="submission" date="2014-09" db="EMBL/GenBank/DDBJ databases">
        <authorList>
            <person name="Magalhaes I.L.F."/>
            <person name="Oliveira U."/>
            <person name="Santos F.R."/>
            <person name="Vidigal T.H.D.A."/>
            <person name="Brescovit A.D."/>
            <person name="Santos A.J."/>
        </authorList>
    </citation>
    <scope>NUCLEOTIDE SEQUENCE</scope>
    <source>
        <tissue evidence="1">Shoot tissue taken approximately 20 cm above the soil surface</tissue>
    </source>
</reference>
<dbReference type="AlphaFoldDB" id="A0A0A9ATH9"/>